<dbReference type="Proteomes" id="UP000198619">
    <property type="component" value="Unassembled WGS sequence"/>
</dbReference>
<organism evidence="1 2">
    <name type="scientific">Clostridium frigidicarnis</name>
    <dbReference type="NCBI Taxonomy" id="84698"/>
    <lineage>
        <taxon>Bacteria</taxon>
        <taxon>Bacillati</taxon>
        <taxon>Bacillota</taxon>
        <taxon>Clostridia</taxon>
        <taxon>Eubacteriales</taxon>
        <taxon>Clostridiaceae</taxon>
        <taxon>Clostridium</taxon>
    </lineage>
</organism>
<evidence type="ECO:0000313" key="1">
    <source>
        <dbReference type="EMBL" id="SFA70085.1"/>
    </source>
</evidence>
<dbReference type="EMBL" id="FOKI01000001">
    <property type="protein sequence ID" value="SFA70085.1"/>
    <property type="molecule type" value="Genomic_DNA"/>
</dbReference>
<evidence type="ECO:0000313" key="2">
    <source>
        <dbReference type="Proteomes" id="UP000198619"/>
    </source>
</evidence>
<reference evidence="1 2" key="1">
    <citation type="submission" date="2016-10" db="EMBL/GenBank/DDBJ databases">
        <authorList>
            <person name="de Groot N.N."/>
        </authorList>
    </citation>
    <scope>NUCLEOTIDE SEQUENCE [LARGE SCALE GENOMIC DNA]</scope>
    <source>
        <strain evidence="1 2">DSM 12271</strain>
    </source>
</reference>
<name>A0A1I0V1A0_9CLOT</name>
<dbReference type="AlphaFoldDB" id="A0A1I0V1A0"/>
<accession>A0A1I0V1A0</accession>
<dbReference type="STRING" id="84698.SAMN04488528_100185"/>
<gene>
    <name evidence="1" type="ORF">SAMN04488528_100185</name>
</gene>
<proteinExistence type="predicted"/>
<dbReference type="RefSeq" id="WP_090037589.1">
    <property type="nucleotide sequence ID" value="NZ_FOKI01000001.1"/>
</dbReference>
<protein>
    <submittedName>
        <fullName evidence="1">Uncharacterized protein</fullName>
    </submittedName>
</protein>
<keyword evidence="2" id="KW-1185">Reference proteome</keyword>
<dbReference type="OrthoDB" id="9800780at2"/>
<sequence>MADIYFSTLDRSIVLQLPQLPKDFPKLDNSARNEEFETFNNGFYNFQGNISLTTFSLEGSLPGDYGKYHWQRGNNHAIELKNLWRSSMFYKIPLRCLMIRGETGNPDVDEYYNGIITIESLSWQLNQQLDYVYSITCKEYKPIDTNNLGVW</sequence>